<evidence type="ECO:0000256" key="1">
    <source>
        <dbReference type="ARBA" id="ARBA00006739"/>
    </source>
</evidence>
<name>A0A286D6V0_9GAMM</name>
<keyword evidence="3 6" id="KW-0808">Transferase</keyword>
<dbReference type="SUPFAM" id="SSF53448">
    <property type="entry name" value="Nucleotide-diphospho-sugar transferases"/>
    <property type="match status" value="1"/>
</dbReference>
<dbReference type="InterPro" id="IPR055259">
    <property type="entry name" value="YkvP/CgeB_Glyco_trans-like"/>
</dbReference>
<dbReference type="Gene3D" id="3.90.550.10">
    <property type="entry name" value="Spore Coat Polysaccharide Biosynthesis Protein SpsA, Chain A"/>
    <property type="match status" value="1"/>
</dbReference>
<comment type="similarity">
    <text evidence="1">Belongs to the glycosyltransferase 2 family.</text>
</comment>
<proteinExistence type="inferred from homology"/>
<dbReference type="CDD" id="cd00761">
    <property type="entry name" value="Glyco_tranf_GTA_type"/>
    <property type="match status" value="1"/>
</dbReference>
<dbReference type="PANTHER" id="PTHR43179:SF12">
    <property type="entry name" value="GALACTOFURANOSYLTRANSFERASE GLFT2"/>
    <property type="match status" value="1"/>
</dbReference>
<dbReference type="GO" id="GO:0016757">
    <property type="term" value="F:glycosyltransferase activity"/>
    <property type="evidence" value="ECO:0007669"/>
    <property type="project" value="UniProtKB-KW"/>
</dbReference>
<evidence type="ECO:0000313" key="6">
    <source>
        <dbReference type="EMBL" id="SOD54385.1"/>
    </source>
</evidence>
<protein>
    <submittedName>
        <fullName evidence="6">Glycosyltransferase, GT2 family</fullName>
    </submittedName>
</protein>
<organism evidence="6 7">
    <name type="scientific">Pseudoxanthomonas wuyuanensis</name>
    <dbReference type="NCBI Taxonomy" id="1073196"/>
    <lineage>
        <taxon>Bacteria</taxon>
        <taxon>Pseudomonadati</taxon>
        <taxon>Pseudomonadota</taxon>
        <taxon>Gammaproteobacteria</taxon>
        <taxon>Lysobacterales</taxon>
        <taxon>Lysobacteraceae</taxon>
        <taxon>Pseudoxanthomonas</taxon>
    </lineage>
</organism>
<keyword evidence="7" id="KW-1185">Reference proteome</keyword>
<dbReference type="EMBL" id="OCND01000003">
    <property type="protein sequence ID" value="SOD54385.1"/>
    <property type="molecule type" value="Genomic_DNA"/>
</dbReference>
<dbReference type="Proteomes" id="UP000219374">
    <property type="component" value="Unassembled WGS sequence"/>
</dbReference>
<feature type="domain" description="Spore protein YkvP/CgeB glycosyl transferase-like" evidence="5">
    <location>
        <begin position="332"/>
        <end position="450"/>
    </location>
</feature>
<dbReference type="PANTHER" id="PTHR43179">
    <property type="entry name" value="RHAMNOSYLTRANSFERASE WBBL"/>
    <property type="match status" value="1"/>
</dbReference>
<dbReference type="Pfam" id="PF00535">
    <property type="entry name" value="Glycos_transf_2"/>
    <property type="match status" value="1"/>
</dbReference>
<feature type="domain" description="Glycosyltransferase 2-like" evidence="4">
    <location>
        <begin position="486"/>
        <end position="608"/>
    </location>
</feature>
<evidence type="ECO:0000256" key="3">
    <source>
        <dbReference type="ARBA" id="ARBA00022679"/>
    </source>
</evidence>
<evidence type="ECO:0000256" key="2">
    <source>
        <dbReference type="ARBA" id="ARBA00022676"/>
    </source>
</evidence>
<evidence type="ECO:0000259" key="4">
    <source>
        <dbReference type="Pfam" id="PF00535"/>
    </source>
</evidence>
<dbReference type="SUPFAM" id="SSF53756">
    <property type="entry name" value="UDP-Glycosyltransferase/glycogen phosphorylase"/>
    <property type="match status" value="2"/>
</dbReference>
<keyword evidence="2" id="KW-0328">Glycosyltransferase</keyword>
<dbReference type="Gene3D" id="3.40.50.2000">
    <property type="entry name" value="Glycogen Phosphorylase B"/>
    <property type="match status" value="2"/>
</dbReference>
<evidence type="ECO:0000259" key="5">
    <source>
        <dbReference type="Pfam" id="PF13524"/>
    </source>
</evidence>
<dbReference type="InterPro" id="IPR029044">
    <property type="entry name" value="Nucleotide-diphossugar_trans"/>
</dbReference>
<gene>
    <name evidence="6" type="ORF">SAMN06296416_103310</name>
</gene>
<accession>A0A286D6V0</accession>
<dbReference type="AlphaFoldDB" id="A0A286D6V0"/>
<evidence type="ECO:0000313" key="7">
    <source>
        <dbReference type="Proteomes" id="UP000219374"/>
    </source>
</evidence>
<feature type="domain" description="Spore protein YkvP/CgeB glycosyl transferase-like" evidence="5">
    <location>
        <begin position="1020"/>
        <end position="1124"/>
    </location>
</feature>
<sequence>MGVLGIDPAEHYVRFGAATLRNPSPNFDTAHYMERNPDVAATGMNPLVHYLLHGAVERRSVRPVTADSPLVTDEYDDAGRWLFDIEPLLQGAKLEGTAVVVARRKILREPPPPGALVVAWVINQHDKMTHQYRVRNYAEALSALNVHPLILSERDLAEGDFGGIDIVVLCRIAANPAMLRTVDEFRSGGGKVIFDIDDMVFDPDRIDFIRHVAAKSEPDKDIFRKIMSRLRDTMWRSDLVTTSTFALKLEVERMGMRALVLPNNISLRHEAEAQDLMARSRDEGARIRIGYFSGTKSHEHDFAECSEALVSIMQEQPNVELLVVGWLEAAERFRTFGDRFIQMPLLSHHEMMKALSTVDINLAPLELRNPFTHCKSELKIFEAALYGIPTIASPTASYSAVITHQRDGLLAETRVQWVKLLRQLISEPKRRVEIGQRAKKNIANRFLVSTTVHEANAILRSVKNERARPLPPRSIPPMDRTTPAISVVSILYRKSEEVVYFLETMRRQSFDLPYEIVLVNDRSPDESVAVVEEFVRKRSSLPDANPNMQVRIITNDANLGNCASRNRGVSESTGDIIVVVDADCLFNRDFLALHYRAHQRGKCDAVVGPKGIETNHRPPMSVLALHEADSSLAVQEARPQDGTNQDSFVNSVTRNFSVRRSFAEASLPEGLFDEQFTYSASPDSGFGWEDVEMGCRLYKAHARIKFLADTASIHISHPPTVENRDKPYRSLKNFRRLHEKHPLLRLESRQWTRSTYEAIVKWCKSAGGDLKSNADFHFMEEHLADTKRDLVVFTRPAKPLRILTFRWHCPHQYELYRLGHQFTLATGMGTGLCERWEWAHRPMPTNARMVPYARINPHDYDLAILHFDENLLHPEICHGKVPLDWGATFLKAMKEWDLPKVAICHGTPQFHGQYDPEYDQSDLGEVIEENRLELVELLKDVEVVCNSHQSMREWKFIKSRTIWHGFSPHEFPPGMKGAGVYAMAIRGLANRPHYNGYQVMRRVMEALGRDIRVSNLAVGDPSVQYTPRTYEWAKVKYENYVRSIGAKGIYLNTTVRSPMPRTRGEAMMAGVPTVSLRNHDVDMFIENGVNGFFTDTPEELADQVRYLFTHQEVRERMGKASRLTAMNVFNQDRYLAAWTQLIRDIM</sequence>
<dbReference type="InterPro" id="IPR001173">
    <property type="entry name" value="Glyco_trans_2-like"/>
</dbReference>
<dbReference type="Pfam" id="PF13524">
    <property type="entry name" value="Glyco_trans_1_2"/>
    <property type="match status" value="2"/>
</dbReference>
<reference evidence="6 7" key="1">
    <citation type="submission" date="2017-09" db="EMBL/GenBank/DDBJ databases">
        <authorList>
            <person name="Ehlers B."/>
            <person name="Leendertz F.H."/>
        </authorList>
    </citation>
    <scope>NUCLEOTIDE SEQUENCE [LARGE SCALE GENOMIC DNA]</scope>
    <source>
        <strain evidence="6 7">CGMCC 1.10978</strain>
    </source>
</reference>